<proteinExistence type="predicted"/>
<evidence type="ECO:0000313" key="1">
    <source>
        <dbReference type="EMBL" id="JAD79485.1"/>
    </source>
</evidence>
<sequence>MEVRGRLSRSEVIIMYTVCRYGSSRLLIIADHASSCNRWHSSIMKTLKREEYGTRDALLRSAFTRPKRSIFAASSSFTSLLFPENRMTHSLQNPHGLCSSRDTQLRAAAKIRAVDVFPVPRGP</sequence>
<accession>A0A0A9D1F0</accession>
<dbReference type="EMBL" id="GBRH01218410">
    <property type="protein sequence ID" value="JAD79485.1"/>
    <property type="molecule type" value="Transcribed_RNA"/>
</dbReference>
<reference evidence="1" key="1">
    <citation type="submission" date="2014-09" db="EMBL/GenBank/DDBJ databases">
        <authorList>
            <person name="Magalhaes I.L.F."/>
            <person name="Oliveira U."/>
            <person name="Santos F.R."/>
            <person name="Vidigal T.H.D.A."/>
            <person name="Brescovit A.D."/>
            <person name="Santos A.J."/>
        </authorList>
    </citation>
    <scope>NUCLEOTIDE SEQUENCE</scope>
    <source>
        <tissue evidence="1">Shoot tissue taken approximately 20 cm above the soil surface</tissue>
    </source>
</reference>
<protein>
    <submittedName>
        <fullName evidence="1">Uncharacterized protein</fullName>
    </submittedName>
</protein>
<dbReference type="AlphaFoldDB" id="A0A0A9D1F0"/>
<reference evidence="1" key="2">
    <citation type="journal article" date="2015" name="Data Brief">
        <title>Shoot transcriptome of the giant reed, Arundo donax.</title>
        <authorList>
            <person name="Barrero R.A."/>
            <person name="Guerrero F.D."/>
            <person name="Moolhuijzen P."/>
            <person name="Goolsby J.A."/>
            <person name="Tidwell J."/>
            <person name="Bellgard S.E."/>
            <person name="Bellgard M.I."/>
        </authorList>
    </citation>
    <scope>NUCLEOTIDE SEQUENCE</scope>
    <source>
        <tissue evidence="1">Shoot tissue taken approximately 20 cm above the soil surface</tissue>
    </source>
</reference>
<organism evidence="1">
    <name type="scientific">Arundo donax</name>
    <name type="common">Giant reed</name>
    <name type="synonym">Donax arundinaceus</name>
    <dbReference type="NCBI Taxonomy" id="35708"/>
    <lineage>
        <taxon>Eukaryota</taxon>
        <taxon>Viridiplantae</taxon>
        <taxon>Streptophyta</taxon>
        <taxon>Embryophyta</taxon>
        <taxon>Tracheophyta</taxon>
        <taxon>Spermatophyta</taxon>
        <taxon>Magnoliopsida</taxon>
        <taxon>Liliopsida</taxon>
        <taxon>Poales</taxon>
        <taxon>Poaceae</taxon>
        <taxon>PACMAD clade</taxon>
        <taxon>Arundinoideae</taxon>
        <taxon>Arundineae</taxon>
        <taxon>Arundo</taxon>
    </lineage>
</organism>
<name>A0A0A9D1F0_ARUDO</name>